<reference evidence="1" key="1">
    <citation type="submission" date="2022-11" db="EMBL/GenBank/DDBJ databases">
        <authorList>
            <person name="Hyden B.L."/>
            <person name="Feng K."/>
            <person name="Yates T."/>
            <person name="Jawdy S."/>
            <person name="Smart L.B."/>
            <person name="Muchero W."/>
        </authorList>
    </citation>
    <scope>NUCLEOTIDE SEQUENCE</scope>
    <source>
        <tissue evidence="1">Shoot tip</tissue>
    </source>
</reference>
<keyword evidence="2" id="KW-1185">Reference proteome</keyword>
<dbReference type="AlphaFoldDB" id="A0A9Q0TCA7"/>
<evidence type="ECO:0000313" key="2">
    <source>
        <dbReference type="Proteomes" id="UP001151752"/>
    </source>
</evidence>
<organism evidence="1 2">
    <name type="scientific">Salix koriyanagi</name>
    <dbReference type="NCBI Taxonomy" id="2511006"/>
    <lineage>
        <taxon>Eukaryota</taxon>
        <taxon>Viridiplantae</taxon>
        <taxon>Streptophyta</taxon>
        <taxon>Embryophyta</taxon>
        <taxon>Tracheophyta</taxon>
        <taxon>Spermatophyta</taxon>
        <taxon>Magnoliopsida</taxon>
        <taxon>eudicotyledons</taxon>
        <taxon>Gunneridae</taxon>
        <taxon>Pentapetalae</taxon>
        <taxon>rosids</taxon>
        <taxon>fabids</taxon>
        <taxon>Malpighiales</taxon>
        <taxon>Salicaceae</taxon>
        <taxon>Saliceae</taxon>
        <taxon>Salix</taxon>
    </lineage>
</organism>
<comment type="caution">
    <text evidence="1">The sequence shown here is derived from an EMBL/GenBank/DDBJ whole genome shotgun (WGS) entry which is preliminary data.</text>
</comment>
<accession>A0A9Q0TCA7</accession>
<sequence length="121" mass="13884">MCSLFTCFLLDFNERQASKSNEYSISVKASSLPDDGDLTAGEYQFDHQYKNSKREELFICFARTSYDQKMQSSCINTKLNVQNLRWLRRPSEVNNTDGKRKRSRDGVLGLEGKRASLVGSR</sequence>
<reference evidence="1" key="2">
    <citation type="journal article" date="2023" name="Int. J. Mol. Sci.">
        <title>De Novo Assembly and Annotation of 11 Diverse Shrub Willow (Salix) Genomes Reveals Novel Gene Organization in Sex-Linked Regions.</title>
        <authorList>
            <person name="Hyden B."/>
            <person name="Feng K."/>
            <person name="Yates T.B."/>
            <person name="Jawdy S."/>
            <person name="Cereghino C."/>
            <person name="Smart L.B."/>
            <person name="Muchero W."/>
        </authorList>
    </citation>
    <scope>NUCLEOTIDE SEQUENCE</scope>
    <source>
        <tissue evidence="1">Shoot tip</tissue>
    </source>
</reference>
<dbReference type="Proteomes" id="UP001151752">
    <property type="component" value="Chromosome 2"/>
</dbReference>
<gene>
    <name evidence="1" type="ORF">OIU74_009988</name>
</gene>
<protein>
    <submittedName>
        <fullName evidence="1">Uncharacterized protein</fullName>
    </submittedName>
</protein>
<proteinExistence type="predicted"/>
<dbReference type="EMBL" id="JAPFFM010000015">
    <property type="protein sequence ID" value="KAJ6708782.1"/>
    <property type="molecule type" value="Genomic_DNA"/>
</dbReference>
<evidence type="ECO:0000313" key="1">
    <source>
        <dbReference type="EMBL" id="KAJ6708782.1"/>
    </source>
</evidence>
<name>A0A9Q0TCA7_9ROSI</name>